<evidence type="ECO:0000313" key="1">
    <source>
        <dbReference type="EMBL" id="MFC7321784.1"/>
    </source>
</evidence>
<protein>
    <recommendedName>
        <fullName evidence="3">ATPase</fullName>
    </recommendedName>
</protein>
<keyword evidence="2" id="KW-1185">Reference proteome</keyword>
<dbReference type="SUPFAM" id="SSF52540">
    <property type="entry name" value="P-loop containing nucleoside triphosphate hydrolases"/>
    <property type="match status" value="1"/>
</dbReference>
<proteinExistence type="predicted"/>
<comment type="caution">
    <text evidence="1">The sequence shown here is derived from an EMBL/GenBank/DDBJ whole genome shotgun (WGS) entry which is preliminary data.</text>
</comment>
<dbReference type="EMBL" id="JBHTBY010000011">
    <property type="protein sequence ID" value="MFC7321784.1"/>
    <property type="molecule type" value="Genomic_DNA"/>
</dbReference>
<organism evidence="1 2">
    <name type="scientific">Halobacillus campisalis</name>
    <dbReference type="NCBI Taxonomy" id="435909"/>
    <lineage>
        <taxon>Bacteria</taxon>
        <taxon>Bacillati</taxon>
        <taxon>Bacillota</taxon>
        <taxon>Bacilli</taxon>
        <taxon>Bacillales</taxon>
        <taxon>Bacillaceae</taxon>
        <taxon>Halobacillus</taxon>
    </lineage>
</organism>
<name>A0ABW2K4U3_9BACI</name>
<dbReference type="Proteomes" id="UP001596494">
    <property type="component" value="Unassembled WGS sequence"/>
</dbReference>
<accession>A0ABW2K4U3</accession>
<gene>
    <name evidence="1" type="ORF">ACFQMN_12930</name>
</gene>
<dbReference type="RefSeq" id="WP_289216504.1">
    <property type="nucleotide sequence ID" value="NZ_JAPVRC010000007.1"/>
</dbReference>
<reference evidence="2" key="1">
    <citation type="journal article" date="2019" name="Int. J. Syst. Evol. Microbiol.">
        <title>The Global Catalogue of Microorganisms (GCM) 10K type strain sequencing project: providing services to taxonomists for standard genome sequencing and annotation.</title>
        <authorList>
            <consortium name="The Broad Institute Genomics Platform"/>
            <consortium name="The Broad Institute Genome Sequencing Center for Infectious Disease"/>
            <person name="Wu L."/>
            <person name="Ma J."/>
        </authorList>
    </citation>
    <scope>NUCLEOTIDE SEQUENCE [LARGE SCALE GENOMIC DNA]</scope>
    <source>
        <strain evidence="2">CCUG 73951</strain>
    </source>
</reference>
<evidence type="ECO:0000313" key="2">
    <source>
        <dbReference type="Proteomes" id="UP001596494"/>
    </source>
</evidence>
<dbReference type="InterPro" id="IPR027417">
    <property type="entry name" value="P-loop_NTPase"/>
</dbReference>
<evidence type="ECO:0008006" key="3">
    <source>
        <dbReference type="Google" id="ProtNLM"/>
    </source>
</evidence>
<sequence length="352" mass="40078">MSTNQLHYYAGDHTAKGFYPLYASNLQDLDHVIRLKGGPNDIKTNVLKKIAEKWSREGFLLEFMHSSSDHEALDGLINPELKIGLYSGPSHTRGFGRWTMNCIDIDKLLKTEEQEKVAHYRSKIKEAWNYAHEAFQTGLEIHDDLEVIYISNMDFQRADQLTDDFIQHLKMKPLNASPITKHRFFGASTPGGVLDHIPNLTENLTHRYFVKGRAGTGKSTFLKKVAAEAELKGYNVELYHCGFDPESIDMVIVREVGFCVFDSTDPHEYFPEKDGDSIVDLYAETVKAGTDEAHAEEIAELTTGYKSFMKKGIDYLKQAKYFNDELSNLYVVPPSFENELFHSVLQDISQYA</sequence>